<keyword evidence="3 4" id="KW-0378">Hydrolase</keyword>
<dbReference type="SUPFAM" id="SSF51011">
    <property type="entry name" value="Glycosyl hydrolase domain"/>
    <property type="match status" value="1"/>
</dbReference>
<accession>A0A368V2N2</accession>
<dbReference type="PANTHER" id="PTHR11069">
    <property type="entry name" value="GLUCOSYLCERAMIDASE"/>
    <property type="match status" value="1"/>
</dbReference>
<dbReference type="EMBL" id="QPIZ01000013">
    <property type="protein sequence ID" value="RCW33251.1"/>
    <property type="molecule type" value="Genomic_DNA"/>
</dbReference>
<dbReference type="GO" id="GO:0016020">
    <property type="term" value="C:membrane"/>
    <property type="evidence" value="ECO:0007669"/>
    <property type="project" value="GOC"/>
</dbReference>
<evidence type="ECO:0000256" key="4">
    <source>
        <dbReference type="RuleBase" id="RU361188"/>
    </source>
</evidence>
<dbReference type="RefSeq" id="WP_114437151.1">
    <property type="nucleotide sequence ID" value="NZ_QPIZ01000013.1"/>
</dbReference>
<protein>
    <submittedName>
        <fullName evidence="6">O-glycosyl hydrolase</fullName>
    </submittedName>
</protein>
<reference evidence="6 7" key="1">
    <citation type="submission" date="2018-07" db="EMBL/GenBank/DDBJ databases">
        <title>Freshwater and sediment microbial communities from various areas in North America, analyzing microbe dynamics in response to fracking.</title>
        <authorList>
            <person name="Lamendella R."/>
        </authorList>
    </citation>
    <scope>NUCLEOTIDE SEQUENCE [LARGE SCALE GENOMIC DNA]</scope>
    <source>
        <strain evidence="6 7">160A</strain>
    </source>
</reference>
<comment type="caution">
    <text evidence="6">The sequence shown here is derived from an EMBL/GenBank/DDBJ whole genome shotgun (WGS) entry which is preliminary data.</text>
</comment>
<dbReference type="Gene3D" id="3.20.20.80">
    <property type="entry name" value="Glycosidases"/>
    <property type="match status" value="1"/>
</dbReference>
<proteinExistence type="inferred from homology"/>
<dbReference type="Gene3D" id="2.60.40.1180">
    <property type="entry name" value="Golgi alpha-mannosidase II"/>
    <property type="match status" value="1"/>
</dbReference>
<name>A0A368V2N2_9BACT</name>
<sequence length="543" mass="60042">MFGVTSDNRVVFLGLILGLLLFGSSCSDDKNTEEPEKTAILNFDETALPGDLEASGGKVVLTVEWAWNQWDITSEVVEGEAFISTILPAGGGSIKEGESTTHVEIEYEANDLTSQNRQKIILSSVTNDLSEEIILTQVGRQELPVTRVVIDPDIVHQTITGFGGANMIWGTDYLTEAEMDLAFGTDEEQLGLSIYRVRLSSNRSDWAALVNSVKMANDRGAKVLASPWSPPAEWKSNNSINGGGYLLKEHYADFAGYINEFIQFMADNGAVVDAVSIQNEPDWEVDYEGCEYTVAEMYDFVKNYAGVIQDAKVVAAESLNSNQAYTRDILNDPTAADNLDIVGGHLYGGGLAPYPLAREKGKEIWMTEYLLNLNSGNVPGNWTEHTDTETIWDETMEMLDGIHSAMTYDWNAYIWWYIRRYYSFLGDGNNGTQRGKILKRGYAFSHYSKFIRPGYQRIDVGTAGVSTLKMTAFRGDGNTVIVILNSSEYSEKTIEMDMPAGANSAIAFTTSSMLNRNKDVEIVSEGKVRVTLPRESVTTIVLN</sequence>
<feature type="domain" description="Glycosyl hydrolase family 30 TIM-barrel" evidence="5">
    <location>
        <begin position="212"/>
        <end position="354"/>
    </location>
</feature>
<keyword evidence="4" id="KW-0326">Glycosidase</keyword>
<keyword evidence="7" id="KW-1185">Reference proteome</keyword>
<dbReference type="InterPro" id="IPR033453">
    <property type="entry name" value="Glyco_hydro_30_TIM-barrel"/>
</dbReference>
<dbReference type="GO" id="GO:0006665">
    <property type="term" value="P:sphingolipid metabolic process"/>
    <property type="evidence" value="ECO:0007669"/>
    <property type="project" value="InterPro"/>
</dbReference>
<evidence type="ECO:0000313" key="7">
    <source>
        <dbReference type="Proteomes" id="UP000252733"/>
    </source>
</evidence>
<evidence type="ECO:0000256" key="2">
    <source>
        <dbReference type="ARBA" id="ARBA00022729"/>
    </source>
</evidence>
<dbReference type="SUPFAM" id="SSF51445">
    <property type="entry name" value="(Trans)glycosidases"/>
    <property type="match status" value="1"/>
</dbReference>
<dbReference type="InterPro" id="IPR001139">
    <property type="entry name" value="Glyco_hydro_30"/>
</dbReference>
<gene>
    <name evidence="6" type="ORF">DFO77_11316</name>
</gene>
<dbReference type="Pfam" id="PF02055">
    <property type="entry name" value="Glyco_hydro_30"/>
    <property type="match status" value="1"/>
</dbReference>
<organism evidence="6 7">
    <name type="scientific">Marinilabilia salmonicolor</name>
    <dbReference type="NCBI Taxonomy" id="989"/>
    <lineage>
        <taxon>Bacteria</taxon>
        <taxon>Pseudomonadati</taxon>
        <taxon>Bacteroidota</taxon>
        <taxon>Bacteroidia</taxon>
        <taxon>Marinilabiliales</taxon>
        <taxon>Marinilabiliaceae</taxon>
        <taxon>Marinilabilia</taxon>
    </lineage>
</organism>
<comment type="similarity">
    <text evidence="1 4">Belongs to the glycosyl hydrolase 30 family.</text>
</comment>
<evidence type="ECO:0000256" key="3">
    <source>
        <dbReference type="ARBA" id="ARBA00022801"/>
    </source>
</evidence>
<evidence type="ECO:0000259" key="5">
    <source>
        <dbReference type="Pfam" id="PF02055"/>
    </source>
</evidence>
<dbReference type="InterPro" id="IPR013780">
    <property type="entry name" value="Glyco_hydro_b"/>
</dbReference>
<dbReference type="InterPro" id="IPR017853">
    <property type="entry name" value="GH"/>
</dbReference>
<evidence type="ECO:0000313" key="6">
    <source>
        <dbReference type="EMBL" id="RCW33251.1"/>
    </source>
</evidence>
<dbReference type="GO" id="GO:0004348">
    <property type="term" value="F:glucosylceramidase activity"/>
    <property type="evidence" value="ECO:0007669"/>
    <property type="project" value="InterPro"/>
</dbReference>
<dbReference type="Proteomes" id="UP000252733">
    <property type="component" value="Unassembled WGS sequence"/>
</dbReference>
<dbReference type="AlphaFoldDB" id="A0A368V2N2"/>
<evidence type="ECO:0000256" key="1">
    <source>
        <dbReference type="ARBA" id="ARBA00005382"/>
    </source>
</evidence>
<dbReference type="PANTHER" id="PTHR11069:SF38">
    <property type="entry name" value="GLUCURONOXYLANASE XYNC"/>
    <property type="match status" value="1"/>
</dbReference>
<keyword evidence="2" id="KW-0732">Signal</keyword>